<sequence length="322" mass="36701">MDGSEGREHIAHMQIDAVSRCLDAEAACGRGEACIFTLTTAIRLLGVDWDPLTAVKPWWRLGAELLQVVVGDKNNKPRDRLAKQRPGTRQGRYPATFFTSGIPIETVEVADGVTCTTPEFTWFMFARFLDLEELVILGDAMMRRYALHDQVTLESFEDLLCRIERYGSEHGMRAPKGIRNCRRALALMEEGTDSVRESILRLLLIRYGLPRPVVNYPLVLPDGTLVFLDIAFPDARVDVEYDGRFHQNQWAQDAQRRLAIELAGWAYVQVTDEALATKDACRQIAELVARYLKERTGNDYLRDEPFDLRAVADGRRKGWKRR</sequence>
<proteinExistence type="predicted"/>
<reference evidence="1 2" key="1">
    <citation type="submission" date="2016-11" db="EMBL/GenBank/DDBJ databases">
        <title>complete genome sequence of Bifidobacterium choerinum strain FMB-1.</title>
        <authorList>
            <person name="Park C.-S."/>
            <person name="Jung D.-H."/>
            <person name="Choi D.-S."/>
        </authorList>
    </citation>
    <scope>NUCLEOTIDE SEQUENCE [LARGE SCALE GENOMIC DNA]</scope>
    <source>
        <strain evidence="1 2">FMB-1</strain>
    </source>
</reference>
<accession>A0A2D3D3P8</accession>
<dbReference type="InterPro" id="IPR011335">
    <property type="entry name" value="Restrct_endonuc-II-like"/>
</dbReference>
<dbReference type="Proteomes" id="UP000229907">
    <property type="component" value="Chromosome"/>
</dbReference>
<dbReference type="KEGG" id="bcho:BcFMB_00970"/>
<dbReference type="AlphaFoldDB" id="A0A2D3D3P8"/>
<organism evidence="1 2">
    <name type="scientific">Bifidobacterium choerinum</name>
    <dbReference type="NCBI Taxonomy" id="35760"/>
    <lineage>
        <taxon>Bacteria</taxon>
        <taxon>Bacillati</taxon>
        <taxon>Actinomycetota</taxon>
        <taxon>Actinomycetes</taxon>
        <taxon>Bifidobacteriales</taxon>
        <taxon>Bifidobacteriaceae</taxon>
        <taxon>Bifidobacterium</taxon>
    </lineage>
</organism>
<evidence type="ECO:0008006" key="3">
    <source>
        <dbReference type="Google" id="ProtNLM"/>
    </source>
</evidence>
<evidence type="ECO:0000313" key="2">
    <source>
        <dbReference type="Proteomes" id="UP000229907"/>
    </source>
</evidence>
<dbReference type="EMBL" id="CP018044">
    <property type="protein sequence ID" value="ATU19737.1"/>
    <property type="molecule type" value="Genomic_DNA"/>
</dbReference>
<protein>
    <recommendedName>
        <fullName evidence="3">DUF559 domain-containing protein</fullName>
    </recommendedName>
</protein>
<dbReference type="SUPFAM" id="SSF52980">
    <property type="entry name" value="Restriction endonuclease-like"/>
    <property type="match status" value="1"/>
</dbReference>
<name>A0A2D3D3P8_9BIFI</name>
<gene>
    <name evidence="1" type="ORF">BcFMB_00970</name>
</gene>
<evidence type="ECO:0000313" key="1">
    <source>
        <dbReference type="EMBL" id="ATU19737.1"/>
    </source>
</evidence>